<feature type="disulfide bond" evidence="10">
    <location>
        <begin position="542"/>
        <end position="557"/>
    </location>
</feature>
<dbReference type="PROSITE" id="PS50240">
    <property type="entry name" value="TRYPSIN_DOM"/>
    <property type="match status" value="1"/>
</dbReference>
<dbReference type="SUPFAM" id="SSF50494">
    <property type="entry name" value="Trypsin-like serine proteases"/>
    <property type="match status" value="1"/>
</dbReference>
<reference evidence="16 17" key="1">
    <citation type="submission" date="2019-01" db="EMBL/GenBank/DDBJ databases">
        <title>Genome Assembly of Collichthys lucidus.</title>
        <authorList>
            <person name="Cai M."/>
            <person name="Xiao S."/>
        </authorList>
    </citation>
    <scope>NUCLEOTIDE SEQUENCE [LARGE SCALE GENOMIC DNA]</scope>
    <source>
        <strain evidence="16">JT15FE1705JMU</strain>
        <tissue evidence="16">Muscle</tissue>
    </source>
</reference>
<dbReference type="PANTHER" id="PTHR24252:SF20">
    <property type="entry name" value="LOW QUALITY PROTEIN: TRANSMEMBRANE PROTEASE SERINE 6"/>
    <property type="match status" value="1"/>
</dbReference>
<dbReference type="FunFam" id="2.60.120.290:FF:000027">
    <property type="entry name" value="Transmembrane serine protease 6"/>
    <property type="match status" value="1"/>
</dbReference>
<dbReference type="PROSITE" id="PS50024">
    <property type="entry name" value="SEA"/>
    <property type="match status" value="1"/>
</dbReference>
<keyword evidence="6" id="KW-0735">Signal-anchor</keyword>
<keyword evidence="3 12" id="KW-0812">Transmembrane</keyword>
<keyword evidence="17" id="KW-1185">Reference proteome</keyword>
<evidence type="ECO:0000256" key="1">
    <source>
        <dbReference type="ARBA" id="ARBA00004606"/>
    </source>
</evidence>
<evidence type="ECO:0000256" key="9">
    <source>
        <dbReference type="ARBA" id="ARBA00023157"/>
    </source>
</evidence>
<dbReference type="PROSITE" id="PS00134">
    <property type="entry name" value="TRYPSIN_HIS"/>
    <property type="match status" value="1"/>
</dbReference>
<keyword evidence="7 12" id="KW-1133">Transmembrane helix</keyword>
<evidence type="ECO:0000256" key="6">
    <source>
        <dbReference type="ARBA" id="ARBA00022968"/>
    </source>
</evidence>
<dbReference type="InterPro" id="IPR009003">
    <property type="entry name" value="Peptidase_S1_PA"/>
</dbReference>
<evidence type="ECO:0000256" key="12">
    <source>
        <dbReference type="SAM" id="Phobius"/>
    </source>
</evidence>
<proteinExistence type="predicted"/>
<evidence type="ECO:0000313" key="16">
    <source>
        <dbReference type="EMBL" id="TKS68620.1"/>
    </source>
</evidence>
<dbReference type="InterPro" id="IPR043504">
    <property type="entry name" value="Peptidase_S1_PA_chymotrypsin"/>
</dbReference>
<dbReference type="Pfam" id="PF00057">
    <property type="entry name" value="Ldl_recept_a"/>
    <property type="match status" value="1"/>
</dbReference>
<dbReference type="PROSITE" id="PS50068">
    <property type="entry name" value="LDLRA_2"/>
    <property type="match status" value="3"/>
</dbReference>
<dbReference type="InterPro" id="IPR018114">
    <property type="entry name" value="TRYPSIN_HIS"/>
</dbReference>
<gene>
    <name evidence="16" type="ORF">D9C73_002683</name>
</gene>
<evidence type="ECO:0000259" key="13">
    <source>
        <dbReference type="PROSITE" id="PS01180"/>
    </source>
</evidence>
<dbReference type="Gene3D" id="4.10.400.10">
    <property type="entry name" value="Low-density Lipoprotein Receptor"/>
    <property type="match status" value="3"/>
</dbReference>
<dbReference type="Proteomes" id="UP000298787">
    <property type="component" value="Chromosome 3"/>
</dbReference>
<dbReference type="Gene3D" id="3.30.70.960">
    <property type="entry name" value="SEA domain"/>
    <property type="match status" value="1"/>
</dbReference>
<evidence type="ECO:0000256" key="4">
    <source>
        <dbReference type="ARBA" id="ARBA00022801"/>
    </source>
</evidence>
<dbReference type="CDD" id="cd00190">
    <property type="entry name" value="Tryp_SPc"/>
    <property type="match status" value="1"/>
</dbReference>
<dbReference type="Gene3D" id="2.60.120.290">
    <property type="entry name" value="Spermadhesin, CUB domain"/>
    <property type="match status" value="2"/>
</dbReference>
<keyword evidence="2 11" id="KW-0645">Protease</keyword>
<dbReference type="STRING" id="240159.A0A4U5U465"/>
<evidence type="ECO:0000256" key="3">
    <source>
        <dbReference type="ARBA" id="ARBA00022692"/>
    </source>
</evidence>
<dbReference type="Gene3D" id="2.40.10.10">
    <property type="entry name" value="Trypsin-like serine proteases"/>
    <property type="match status" value="1"/>
</dbReference>
<dbReference type="InterPro" id="IPR002172">
    <property type="entry name" value="LDrepeatLR_classA_rpt"/>
</dbReference>
<name>A0A4U5U465_COLLU</name>
<dbReference type="InterPro" id="IPR000859">
    <property type="entry name" value="CUB_dom"/>
</dbReference>
<feature type="disulfide bond" evidence="10">
    <location>
        <begin position="449"/>
        <end position="461"/>
    </location>
</feature>
<dbReference type="InterPro" id="IPR036055">
    <property type="entry name" value="LDL_receptor-like_sf"/>
</dbReference>
<feature type="domain" description="Peptidase S1" evidence="15">
    <location>
        <begin position="568"/>
        <end position="804"/>
    </location>
</feature>
<evidence type="ECO:0000256" key="2">
    <source>
        <dbReference type="ARBA" id="ARBA00022670"/>
    </source>
</evidence>
<comment type="subcellular location">
    <subcellularLocation>
        <location evidence="1">Membrane</location>
        <topology evidence="1">Single-pass type II membrane protein</topology>
    </subcellularLocation>
</comment>
<feature type="disulfide bond" evidence="10">
    <location>
        <begin position="522"/>
        <end position="534"/>
    </location>
</feature>
<evidence type="ECO:0000259" key="15">
    <source>
        <dbReference type="PROSITE" id="PS50240"/>
    </source>
</evidence>
<dbReference type="GO" id="GO:0006508">
    <property type="term" value="P:proteolysis"/>
    <property type="evidence" value="ECO:0007669"/>
    <property type="project" value="UniProtKB-KW"/>
</dbReference>
<dbReference type="InterPro" id="IPR035914">
    <property type="entry name" value="Sperma_CUB_dom_sf"/>
</dbReference>
<feature type="domain" description="CUB" evidence="13">
    <location>
        <begin position="327"/>
        <end position="443"/>
    </location>
</feature>
<protein>
    <submittedName>
        <fullName evidence="16">Transmembrane protease serine 6</fullName>
    </submittedName>
</protein>
<keyword evidence="4 11" id="KW-0378">Hydrolase</keyword>
<organism evidence="16 17">
    <name type="scientific">Collichthys lucidus</name>
    <name type="common">Big head croaker</name>
    <name type="synonym">Sciaena lucida</name>
    <dbReference type="NCBI Taxonomy" id="240159"/>
    <lineage>
        <taxon>Eukaryota</taxon>
        <taxon>Metazoa</taxon>
        <taxon>Chordata</taxon>
        <taxon>Craniata</taxon>
        <taxon>Vertebrata</taxon>
        <taxon>Euteleostomi</taxon>
        <taxon>Actinopterygii</taxon>
        <taxon>Neopterygii</taxon>
        <taxon>Teleostei</taxon>
        <taxon>Neoteleostei</taxon>
        <taxon>Acanthomorphata</taxon>
        <taxon>Eupercaria</taxon>
        <taxon>Sciaenidae</taxon>
        <taxon>Collichthys</taxon>
    </lineage>
</organism>
<dbReference type="CDD" id="cd00041">
    <property type="entry name" value="CUB"/>
    <property type="match status" value="1"/>
</dbReference>
<dbReference type="Pfam" id="PF00089">
    <property type="entry name" value="Trypsin"/>
    <property type="match status" value="1"/>
</dbReference>
<dbReference type="AlphaFoldDB" id="A0A4U5U465"/>
<evidence type="ECO:0000256" key="8">
    <source>
        <dbReference type="ARBA" id="ARBA00023136"/>
    </source>
</evidence>
<comment type="caution">
    <text evidence="10">Lacks conserved residue(s) required for the propagation of feature annotation.</text>
</comment>
<feature type="transmembrane region" description="Helical" evidence="12">
    <location>
        <begin position="46"/>
        <end position="66"/>
    </location>
</feature>
<feature type="domain" description="SEA" evidence="14">
    <location>
        <begin position="77"/>
        <end position="201"/>
    </location>
</feature>
<dbReference type="InterPro" id="IPR001254">
    <property type="entry name" value="Trypsin_dom"/>
</dbReference>
<dbReference type="InterPro" id="IPR036364">
    <property type="entry name" value="SEA_dom_sf"/>
</dbReference>
<dbReference type="InterPro" id="IPR001314">
    <property type="entry name" value="Peptidase_S1A"/>
</dbReference>
<sequence>MALGNGSKNSISCDQGVNPSSLNDGLEAGGQAVAPPTRKTRSCKCFLSSLILVLTATGAILAWYFLEHRVWVLESRVQQQYTAYLTILNRNFSADLSTHSSPAFKKEAKGVQNLVEKLMKGSHLHRYFNYTTVFAFGEGSVVAHFWIVMSVPDSHVKKVTLEKVTGCLKKGLMQGSNEDEVASFSGYLLHVPSLSVSETDSKVIELLKASFDCYRYQKLVSSSPVALRGPDTQRSSCLWHLQAPPGSQLELHMEWLLPECRDRLVVYNSLTPTDTHLITSVYGCSRHERVVRVLSSGEWMTVIWKQGLYNYKDPFSLSAQVWQRQGCNSTIDLKEVSGIQGTLRTPFFPSYYPPDTNCTWSFIMPSVGMGLSLEFEGYELSRASYNQACTQGQWVIQNRRLCGTRGLQPYNERLLLLSTSATVVMTSEVSLTGPGLQLHYRVFNLTDPCPGQFLCTINGLCVPACDGIKDCPNGLDERNCVCVAQYQCSEDSQCVDYYKVCDQHPDCPEASDEMNCTNGVQCTDMTYVCADGTCLKKPNPECDFVSDCPDASDETHCDCGLRQFSSRIVGGTNASEGEWPWQASLQIRGTHICGGALISSQWVISAAHCFYDDRLYSPSVWTVYLGKLLLNRSSSTEEVVRVLQIHLHQYYDDDNHDYDLALLKLDRSASMMLAGHARPACLPPSTHQLEPDLLCWVTGWGSLREGGSASNVLQKVDVRLVSEEACVRSYGHLVTPRMLCAGYRSGEKDACQGDSGGPLVCQEPSGRWFLAGVVSWGKGCGRPDYYGVYTRITRLNHWIKQVISSP</sequence>
<dbReference type="GO" id="GO:0016020">
    <property type="term" value="C:membrane"/>
    <property type="evidence" value="ECO:0007669"/>
    <property type="project" value="UniProtKB-SubCell"/>
</dbReference>
<evidence type="ECO:0000256" key="10">
    <source>
        <dbReference type="PROSITE-ProRule" id="PRU00124"/>
    </source>
</evidence>
<dbReference type="PRINTS" id="PR00722">
    <property type="entry name" value="CHYMOTRYPSIN"/>
</dbReference>
<keyword evidence="8 12" id="KW-0472">Membrane</keyword>
<evidence type="ECO:0000256" key="7">
    <source>
        <dbReference type="ARBA" id="ARBA00022989"/>
    </source>
</evidence>
<dbReference type="SUPFAM" id="SSF82671">
    <property type="entry name" value="SEA domain"/>
    <property type="match status" value="1"/>
</dbReference>
<feature type="disulfide bond" evidence="10">
    <location>
        <begin position="501"/>
        <end position="516"/>
    </location>
</feature>
<dbReference type="PROSITE" id="PS00135">
    <property type="entry name" value="TRYPSIN_SER"/>
    <property type="match status" value="1"/>
</dbReference>
<dbReference type="SUPFAM" id="SSF57424">
    <property type="entry name" value="LDL receptor-like module"/>
    <property type="match status" value="2"/>
</dbReference>
<keyword evidence="9 10" id="KW-1015">Disulfide bond</keyword>
<dbReference type="SMART" id="SM00020">
    <property type="entry name" value="Tryp_SPc"/>
    <property type="match status" value="1"/>
</dbReference>
<evidence type="ECO:0000259" key="14">
    <source>
        <dbReference type="PROSITE" id="PS50024"/>
    </source>
</evidence>
<dbReference type="CDD" id="cd00112">
    <property type="entry name" value="LDLa"/>
    <property type="match status" value="3"/>
</dbReference>
<feature type="disulfide bond" evidence="10">
    <location>
        <begin position="465"/>
        <end position="480"/>
    </location>
</feature>
<dbReference type="FunFam" id="2.40.10.10:FF:000003">
    <property type="entry name" value="Transmembrane serine protease 3"/>
    <property type="match status" value="1"/>
</dbReference>
<dbReference type="InterPro" id="IPR000082">
    <property type="entry name" value="SEA_dom"/>
</dbReference>
<keyword evidence="5 11" id="KW-0720">Serine protease</keyword>
<dbReference type="SUPFAM" id="SSF49854">
    <property type="entry name" value="Spermadhesin, CUB domain"/>
    <property type="match status" value="2"/>
</dbReference>
<dbReference type="PANTHER" id="PTHR24252">
    <property type="entry name" value="ACROSIN-RELATED"/>
    <property type="match status" value="1"/>
</dbReference>
<dbReference type="PROSITE" id="PS01180">
    <property type="entry name" value="CUB"/>
    <property type="match status" value="1"/>
</dbReference>
<dbReference type="SMART" id="SM00192">
    <property type="entry name" value="LDLa"/>
    <property type="match status" value="3"/>
</dbReference>
<dbReference type="InterPro" id="IPR033116">
    <property type="entry name" value="TRYPSIN_SER"/>
</dbReference>
<evidence type="ECO:0000256" key="5">
    <source>
        <dbReference type="ARBA" id="ARBA00022825"/>
    </source>
</evidence>
<dbReference type="GO" id="GO:0004252">
    <property type="term" value="F:serine-type endopeptidase activity"/>
    <property type="evidence" value="ECO:0007669"/>
    <property type="project" value="InterPro"/>
</dbReference>
<accession>A0A4U5U465</accession>
<evidence type="ECO:0000256" key="11">
    <source>
        <dbReference type="RuleBase" id="RU363034"/>
    </source>
</evidence>
<dbReference type="Pfam" id="PF01390">
    <property type="entry name" value="SEA"/>
    <property type="match status" value="1"/>
</dbReference>
<dbReference type="EMBL" id="CM014080">
    <property type="protein sequence ID" value="TKS68620.1"/>
    <property type="molecule type" value="Genomic_DNA"/>
</dbReference>
<evidence type="ECO:0000313" key="17">
    <source>
        <dbReference type="Proteomes" id="UP000298787"/>
    </source>
</evidence>
<dbReference type="SMART" id="SM00042">
    <property type="entry name" value="CUB"/>
    <property type="match status" value="2"/>
</dbReference>